<protein>
    <submittedName>
        <fullName evidence="2">Uncharacterized protein</fullName>
    </submittedName>
</protein>
<name>A0A9N8LYX7_9BASI</name>
<gene>
    <name evidence="2" type="ORF">JKILLFL_G5369</name>
</gene>
<evidence type="ECO:0000256" key="1">
    <source>
        <dbReference type="SAM" id="MobiDB-lite"/>
    </source>
</evidence>
<accession>A0A9N8LYX7</accession>
<proteinExistence type="predicted"/>
<organism evidence="2 3">
    <name type="scientific">Tilletia laevis</name>
    <dbReference type="NCBI Taxonomy" id="157183"/>
    <lineage>
        <taxon>Eukaryota</taxon>
        <taxon>Fungi</taxon>
        <taxon>Dikarya</taxon>
        <taxon>Basidiomycota</taxon>
        <taxon>Ustilaginomycotina</taxon>
        <taxon>Exobasidiomycetes</taxon>
        <taxon>Tilletiales</taxon>
        <taxon>Tilletiaceae</taxon>
        <taxon>Tilletia</taxon>
    </lineage>
</organism>
<feature type="compositionally biased region" description="Basic and acidic residues" evidence="1">
    <location>
        <begin position="143"/>
        <end position="153"/>
    </location>
</feature>
<sequence>MLDEPETVSRDQERLEERSNRDPGTASYEDRVEELNLKYEELSYHFTVVQDSKDRCDCLRGRQDRCDYHFWVEPHEESEDVRNDVISVGFELERLTLDWSAHLVSQLADPSRRTVQTCSKVLDGVLGMIKAWGHTIEHDYSKGGIEWPDKEPWPKPGENEEDDVEDIPAVICRVWRDLLLCILAIEHDVPASDSATRPTVTALRQRALAHLNIPVASRLPPRGGVLGVLVHDQKSSRQMPKWHDAAIKEQYLPLRKILQRMA</sequence>
<feature type="compositionally biased region" description="Basic and acidic residues" evidence="1">
    <location>
        <begin position="7"/>
        <end position="21"/>
    </location>
</feature>
<evidence type="ECO:0000313" key="3">
    <source>
        <dbReference type="Proteomes" id="UP000836404"/>
    </source>
</evidence>
<feature type="region of interest" description="Disordered" evidence="1">
    <location>
        <begin position="143"/>
        <end position="162"/>
    </location>
</feature>
<dbReference type="AlphaFoldDB" id="A0A9N8LYX7"/>
<dbReference type="EMBL" id="CAJHJF010005323">
    <property type="protein sequence ID" value="CAD6949239.1"/>
    <property type="molecule type" value="Genomic_DNA"/>
</dbReference>
<feature type="region of interest" description="Disordered" evidence="1">
    <location>
        <begin position="1"/>
        <end position="29"/>
    </location>
</feature>
<reference evidence="2 3" key="1">
    <citation type="submission" date="2020-10" db="EMBL/GenBank/DDBJ databases">
        <authorList>
            <person name="Sedaghatjoo S."/>
        </authorList>
    </citation>
    <scope>NUCLEOTIDE SEQUENCE [LARGE SCALE GENOMIC DNA]</scope>
    <source>
        <strain evidence="2 3">LLFL</strain>
    </source>
</reference>
<dbReference type="Proteomes" id="UP000836404">
    <property type="component" value="Unassembled WGS sequence"/>
</dbReference>
<comment type="caution">
    <text evidence="2">The sequence shown here is derived from an EMBL/GenBank/DDBJ whole genome shotgun (WGS) entry which is preliminary data.</text>
</comment>
<evidence type="ECO:0000313" key="2">
    <source>
        <dbReference type="EMBL" id="CAD6949239.1"/>
    </source>
</evidence>
<keyword evidence="3" id="KW-1185">Reference proteome</keyword>